<reference evidence="3" key="1">
    <citation type="journal article" date="2019" name="bioRxiv">
        <title>Genomics, evolutionary history and diagnostics of the Alternaria alternata species group including apple and Asian pear pathotypes.</title>
        <authorList>
            <person name="Armitage A.D."/>
            <person name="Cockerton H.M."/>
            <person name="Sreenivasaprasad S."/>
            <person name="Woodhall J.W."/>
            <person name="Lane C.R."/>
            <person name="Harrison R.J."/>
            <person name="Clarkson J.P."/>
        </authorList>
    </citation>
    <scope>NUCLEOTIDE SEQUENCE [LARGE SCALE GENOMIC DNA]</scope>
    <source>
        <strain evidence="3">FERA 1177</strain>
    </source>
</reference>
<dbReference type="Gene3D" id="1.20.120.20">
    <property type="entry name" value="Apolipoprotein"/>
    <property type="match status" value="1"/>
</dbReference>
<feature type="compositionally biased region" description="Basic and acidic residues" evidence="1">
    <location>
        <begin position="420"/>
        <end position="432"/>
    </location>
</feature>
<sequence>MGFFDVFVDMYEEVSRKAEAALQYARHIAEEAQRKLRGAIEDAERVATSLADKVADTAKGVQHDLEKLTPNFDEKLKQIMDEVTEVAAAAAEDGVDITEAINSAVEIALKKVEEALKAVIDAVNRFLWQAQETLFGFLNGVLPDWLQWVLDKVKQAVQWALRGLQSFADKLKEGISIILEKIKSAIQVFVKRVGEVLGPIWKFVKALWKLLFGTEPEHCQMVAEWFEERMKRTENQLLYKHPTGPVSALIKKRTYLELLPPNEDAWKTVALEFLNRGDSIPAWSAHGARMTSLLANTKPKAGNVAQLTWDEPFTDALGGRQRVQISVLYFRWKTEEFRKVSSGFLGILAMISAIGPPDATNILSPTVQPRRPRPLQMDPATKKAIYDEIAPYMRRNQLESYQSSANVTTYDKSQSQQLRVRGDDGVWKDVRK</sequence>
<feature type="compositionally biased region" description="Polar residues" evidence="1">
    <location>
        <begin position="402"/>
        <end position="418"/>
    </location>
</feature>
<comment type="caution">
    <text evidence="2">The sequence shown here is derived from an EMBL/GenBank/DDBJ whole genome shotgun (WGS) entry which is preliminary data.</text>
</comment>
<accession>A0A4Q4N2A8</accession>
<gene>
    <name evidence="2" type="ORF">AA0117_g11778</name>
</gene>
<protein>
    <submittedName>
        <fullName evidence="2">Uncharacterized protein</fullName>
    </submittedName>
</protein>
<dbReference type="Proteomes" id="UP000291422">
    <property type="component" value="Unassembled WGS sequence"/>
</dbReference>
<dbReference type="AlphaFoldDB" id="A0A4Q4N2A8"/>
<evidence type="ECO:0000313" key="3">
    <source>
        <dbReference type="Proteomes" id="UP000291422"/>
    </source>
</evidence>
<feature type="region of interest" description="Disordered" evidence="1">
    <location>
        <begin position="402"/>
        <end position="432"/>
    </location>
</feature>
<proteinExistence type="predicted"/>
<name>A0A4Q4N2A8_ALTAL</name>
<evidence type="ECO:0000256" key="1">
    <source>
        <dbReference type="SAM" id="MobiDB-lite"/>
    </source>
</evidence>
<organism evidence="2 3">
    <name type="scientific">Alternaria alternata</name>
    <name type="common">Alternaria rot fungus</name>
    <name type="synonym">Torula alternata</name>
    <dbReference type="NCBI Taxonomy" id="5599"/>
    <lineage>
        <taxon>Eukaryota</taxon>
        <taxon>Fungi</taxon>
        <taxon>Dikarya</taxon>
        <taxon>Ascomycota</taxon>
        <taxon>Pezizomycotina</taxon>
        <taxon>Dothideomycetes</taxon>
        <taxon>Pleosporomycetidae</taxon>
        <taxon>Pleosporales</taxon>
        <taxon>Pleosporineae</taxon>
        <taxon>Pleosporaceae</taxon>
        <taxon>Alternaria</taxon>
        <taxon>Alternaria sect. Alternaria</taxon>
        <taxon>Alternaria alternata complex</taxon>
    </lineage>
</organism>
<evidence type="ECO:0000313" key="2">
    <source>
        <dbReference type="EMBL" id="RYN66752.1"/>
    </source>
</evidence>
<dbReference type="EMBL" id="PDXD01000057">
    <property type="protein sequence ID" value="RYN66752.1"/>
    <property type="molecule type" value="Genomic_DNA"/>
</dbReference>